<feature type="disulfide bond" evidence="20">
    <location>
        <begin position="99"/>
        <end position="137"/>
    </location>
</feature>
<accession>A0A7R8UUD4</accession>
<feature type="signal peptide" evidence="23">
    <location>
        <begin position="1"/>
        <end position="25"/>
    </location>
</feature>
<dbReference type="InterPro" id="IPR048524">
    <property type="entry name" value="Lamp2-like_TM"/>
</dbReference>
<evidence type="ECO:0000259" key="24">
    <source>
        <dbReference type="Pfam" id="PF01299"/>
    </source>
</evidence>
<feature type="domain" description="Lysosome-associated membrane glycoprotein 2-like luminal" evidence="24">
    <location>
        <begin position="95"/>
        <end position="229"/>
    </location>
</feature>
<evidence type="ECO:0000256" key="3">
    <source>
        <dbReference type="ARBA" id="ARBA00004172"/>
    </source>
</evidence>
<evidence type="ECO:0000259" key="25">
    <source>
        <dbReference type="Pfam" id="PF21222"/>
    </source>
</evidence>
<evidence type="ECO:0000256" key="23">
    <source>
        <dbReference type="SAM" id="SignalP"/>
    </source>
</evidence>
<keyword evidence="20" id="KW-1015">Disulfide bond</keyword>
<dbReference type="PANTHER" id="PTHR11506">
    <property type="entry name" value="LYSOSOME-ASSOCIATED MEMBRANE GLYCOPROTEIN"/>
    <property type="match status" value="1"/>
</dbReference>
<sequence>MWSGFKLTKFLAIALLLACSSSGFAAVTEPPAEQPTDAPVVQTTTKPTTTTVAPKTTTTVAPKTTTLAPNTTTVAPPTTPAPPPAPYPDPQIGKWNTSCIMVQMAAQLNLTYETKDNKTTTALYNIPPNATIDAGNCLNQTEQISLEWGPIDALHSLVIQFSKNESRKEFAVQSLVFNIPIEGDNFPNAKEGQHAQLIYAGKPVFSTPLHMSYHCTRKQKLNLTETLDMTSEPNGQVTLTNVQFEAFRPNNSTSFSTAKDCDAPDTPDVVPIAVGIALATLIVIVLIAYLIARRRSTARGYTSF</sequence>
<organism evidence="26 27">
    <name type="scientific">Hermetia illucens</name>
    <name type="common">Black soldier fly</name>
    <dbReference type="NCBI Taxonomy" id="343691"/>
    <lineage>
        <taxon>Eukaryota</taxon>
        <taxon>Metazoa</taxon>
        <taxon>Ecdysozoa</taxon>
        <taxon>Arthropoda</taxon>
        <taxon>Hexapoda</taxon>
        <taxon>Insecta</taxon>
        <taxon>Pterygota</taxon>
        <taxon>Neoptera</taxon>
        <taxon>Endopterygota</taxon>
        <taxon>Diptera</taxon>
        <taxon>Brachycera</taxon>
        <taxon>Stratiomyomorpha</taxon>
        <taxon>Stratiomyidae</taxon>
        <taxon>Hermetiinae</taxon>
        <taxon>Hermetia</taxon>
    </lineage>
</organism>
<feature type="transmembrane region" description="Helical" evidence="22">
    <location>
        <begin position="269"/>
        <end position="292"/>
    </location>
</feature>
<feature type="domain" description="Lysosome-associated membrane glycoprotein 2-like transmembrane" evidence="25">
    <location>
        <begin position="270"/>
        <end position="301"/>
    </location>
</feature>
<comment type="similarity">
    <text evidence="5 20">Belongs to the LAMP family.</text>
</comment>
<evidence type="ECO:0000256" key="4">
    <source>
        <dbReference type="ARBA" id="ARBA00004279"/>
    </source>
</evidence>
<dbReference type="GO" id="GO:0072594">
    <property type="term" value="P:establishment of protein localization to organelle"/>
    <property type="evidence" value="ECO:0007669"/>
    <property type="project" value="TreeGrafter"/>
</dbReference>
<evidence type="ECO:0000256" key="18">
    <source>
        <dbReference type="ARBA" id="ARBA00074379"/>
    </source>
</evidence>
<keyword evidence="9 22" id="KW-1133">Transmembrane helix</keyword>
<dbReference type="EMBL" id="LR899011">
    <property type="protein sequence ID" value="CAD7086138.1"/>
    <property type="molecule type" value="Genomic_DNA"/>
</dbReference>
<evidence type="ECO:0000256" key="19">
    <source>
        <dbReference type="ARBA" id="ARBA00076257"/>
    </source>
</evidence>
<dbReference type="InParanoid" id="A0A7R8UUD4"/>
<evidence type="ECO:0000256" key="11">
    <source>
        <dbReference type="ARBA" id="ARBA00023136"/>
    </source>
</evidence>
<dbReference type="PROSITE" id="PS51407">
    <property type="entry name" value="LAMP_3"/>
    <property type="match status" value="1"/>
</dbReference>
<keyword evidence="8" id="KW-0967">Endosome</keyword>
<evidence type="ECO:0000256" key="17">
    <source>
        <dbReference type="ARBA" id="ARBA00060492"/>
    </source>
</evidence>
<reference evidence="26 27" key="1">
    <citation type="submission" date="2020-11" db="EMBL/GenBank/DDBJ databases">
        <authorList>
            <person name="Wallbank WR R."/>
            <person name="Pardo Diaz C."/>
            <person name="Kozak K."/>
            <person name="Martin S."/>
            <person name="Jiggins C."/>
            <person name="Moest M."/>
            <person name="Warren A I."/>
            <person name="Generalovic N T."/>
            <person name="Byers J.R.P. K."/>
            <person name="Montejo-Kovacevich G."/>
            <person name="Yen C E."/>
        </authorList>
    </citation>
    <scope>NUCLEOTIDE SEQUENCE [LARGE SCALE GENOMIC DNA]</scope>
</reference>
<dbReference type="GO" id="GO:0031902">
    <property type="term" value="C:late endosome membrane"/>
    <property type="evidence" value="ECO:0007669"/>
    <property type="project" value="TreeGrafter"/>
</dbReference>
<dbReference type="FunCoup" id="A0A7R8UUD4">
    <property type="interactions" value="480"/>
</dbReference>
<evidence type="ECO:0000256" key="15">
    <source>
        <dbReference type="ARBA" id="ARBA00029428"/>
    </source>
</evidence>
<evidence type="ECO:0000256" key="5">
    <source>
        <dbReference type="ARBA" id="ARBA00009644"/>
    </source>
</evidence>
<dbReference type="AlphaFoldDB" id="A0A7R8UUD4"/>
<evidence type="ECO:0000313" key="26">
    <source>
        <dbReference type="EMBL" id="CAD7086138.1"/>
    </source>
</evidence>
<dbReference type="Proteomes" id="UP000594454">
    <property type="component" value="Chromosome 3"/>
</dbReference>
<keyword evidence="12" id="KW-0325">Glycoprotein</keyword>
<evidence type="ECO:0000256" key="22">
    <source>
        <dbReference type="SAM" id="Phobius"/>
    </source>
</evidence>
<evidence type="ECO:0000256" key="12">
    <source>
        <dbReference type="ARBA" id="ARBA00023180"/>
    </source>
</evidence>
<name>A0A7R8UUD4_HERIL</name>
<evidence type="ECO:0000256" key="9">
    <source>
        <dbReference type="ARBA" id="ARBA00022989"/>
    </source>
</evidence>
<evidence type="ECO:0000256" key="13">
    <source>
        <dbReference type="ARBA" id="ARBA00023273"/>
    </source>
</evidence>
<feature type="compositionally biased region" description="Low complexity" evidence="21">
    <location>
        <begin position="38"/>
        <end position="53"/>
    </location>
</feature>
<dbReference type="GO" id="GO:0005765">
    <property type="term" value="C:lysosomal membrane"/>
    <property type="evidence" value="ECO:0007669"/>
    <property type="project" value="TreeGrafter"/>
</dbReference>
<evidence type="ECO:0000256" key="20">
    <source>
        <dbReference type="PROSITE-ProRule" id="PRU00740"/>
    </source>
</evidence>
<evidence type="ECO:0000256" key="6">
    <source>
        <dbReference type="ARBA" id="ARBA00022692"/>
    </source>
</evidence>
<proteinExistence type="inferred from homology"/>
<dbReference type="GO" id="GO:0005886">
    <property type="term" value="C:plasma membrane"/>
    <property type="evidence" value="ECO:0007669"/>
    <property type="project" value="UniProtKB-SubCell"/>
</dbReference>
<dbReference type="Gene3D" id="2.40.160.110">
    <property type="match status" value="1"/>
</dbReference>
<keyword evidence="14" id="KW-0968">Cytoplasmic vesicle</keyword>
<evidence type="ECO:0000256" key="21">
    <source>
        <dbReference type="SAM" id="MobiDB-lite"/>
    </source>
</evidence>
<comment type="function">
    <text evidence="16">Plays a role in short-term synaptic plasticity in a subset of GABAergic neurons in the brain.</text>
</comment>
<feature type="chain" id="PRO_5030823892" description="Lysosome-associated membrane glycoprotein 5" evidence="23">
    <location>
        <begin position="26"/>
        <end position="304"/>
    </location>
</feature>
<dbReference type="Pfam" id="PF01299">
    <property type="entry name" value="Lamp2-like_luminal"/>
    <property type="match status" value="1"/>
</dbReference>
<dbReference type="PANTHER" id="PTHR11506:SF35">
    <property type="entry name" value="LYSOSOME-ASSOCIATED MEMBRANE GLYCOPROTEIN 5"/>
    <property type="match status" value="1"/>
</dbReference>
<evidence type="ECO:0000256" key="16">
    <source>
        <dbReference type="ARBA" id="ARBA00053950"/>
    </source>
</evidence>
<evidence type="ECO:0000256" key="7">
    <source>
        <dbReference type="ARBA" id="ARBA00022729"/>
    </source>
</evidence>
<comment type="caution">
    <text evidence="20">Lacks conserved residue(s) required for the propagation of feature annotation.</text>
</comment>
<evidence type="ECO:0000313" key="27">
    <source>
        <dbReference type="Proteomes" id="UP000594454"/>
    </source>
</evidence>
<keyword evidence="6 20" id="KW-0812">Transmembrane</keyword>
<dbReference type="Pfam" id="PF21222">
    <property type="entry name" value="Lamp2_2nd"/>
    <property type="match status" value="1"/>
</dbReference>
<keyword evidence="13" id="KW-0966">Cell projection</keyword>
<dbReference type="OMA" id="CIMLQMA"/>
<keyword evidence="10" id="KW-0770">Synapse</keyword>
<feature type="region of interest" description="Disordered" evidence="21">
    <location>
        <begin position="27"/>
        <end position="53"/>
    </location>
</feature>
<dbReference type="PRINTS" id="PR00336">
    <property type="entry name" value="LYSASSOCTDMP"/>
</dbReference>
<evidence type="ECO:0000256" key="14">
    <source>
        <dbReference type="ARBA" id="ARBA00023329"/>
    </source>
</evidence>
<dbReference type="CDD" id="cd12087">
    <property type="entry name" value="TM_EGFR-like"/>
    <property type="match status" value="1"/>
</dbReference>
<dbReference type="InterPro" id="IPR048528">
    <property type="entry name" value="Lamp2-like_luminal"/>
</dbReference>
<comment type="subcellular location">
    <subcellularLocation>
        <location evidence="4">Cell projection</location>
        <location evidence="4">Dendrite</location>
    </subcellularLocation>
    <subcellularLocation>
        <location evidence="17">Cell projection</location>
        <location evidence="17">Growth cone membrane</location>
        <topology evidence="17">Single-pass type I membrane protein</topology>
    </subcellularLocation>
    <subcellularLocation>
        <location evidence="15">Cytoplasmic vesicle</location>
        <location evidence="15">Secretory vesicle</location>
        <location evidence="15">Synaptic vesicle membrane</location>
        <topology evidence="15">Single-pass type I membrane protein</topology>
    </subcellularLocation>
    <subcellularLocation>
        <location evidence="2">Early endosome membrane</location>
        <topology evidence="2">Single-pass type I membrane protein</topology>
    </subcellularLocation>
    <subcellularLocation>
        <location evidence="1">Endoplasmic reticulum-Golgi intermediate compartment membrane</location>
        <topology evidence="1">Single-pass type I membrane protein</topology>
    </subcellularLocation>
    <subcellularLocation>
        <location evidence="20">Membrane</location>
        <topology evidence="20">Single-pass type I membrane protein</topology>
    </subcellularLocation>
    <subcellularLocation>
        <location evidence="3">Recycling endosome</location>
    </subcellularLocation>
</comment>
<evidence type="ECO:0000256" key="8">
    <source>
        <dbReference type="ARBA" id="ARBA00022753"/>
    </source>
</evidence>
<keyword evidence="11 20" id="KW-0472">Membrane</keyword>
<dbReference type="InterPro" id="IPR002000">
    <property type="entry name" value="Lysosome-assoc_membr_glycop"/>
</dbReference>
<gene>
    <name evidence="26" type="ORF">HERILL_LOCUS8932</name>
</gene>
<dbReference type="OrthoDB" id="6232933at2759"/>
<evidence type="ECO:0000256" key="10">
    <source>
        <dbReference type="ARBA" id="ARBA00023018"/>
    </source>
</evidence>
<evidence type="ECO:0000256" key="2">
    <source>
        <dbReference type="ARBA" id="ARBA00004158"/>
    </source>
</evidence>
<keyword evidence="7 23" id="KW-0732">Signal</keyword>
<evidence type="ECO:0000256" key="1">
    <source>
        <dbReference type="ARBA" id="ARBA00004151"/>
    </source>
</evidence>
<protein>
    <recommendedName>
        <fullName evidence="18">Lysosome-associated membrane glycoprotein 5</fullName>
    </recommendedName>
    <alternativeName>
        <fullName evidence="19">Lysosome-associated membrane protein 5</fullName>
    </alternativeName>
</protein>
<keyword evidence="27" id="KW-1185">Reference proteome</keyword>